<dbReference type="RefSeq" id="WP_264731825.1">
    <property type="nucleotide sequence ID" value="NZ_JAPDNR010000001.1"/>
</dbReference>
<keyword evidence="2" id="KW-1185">Reference proteome</keyword>
<gene>
    <name evidence="1" type="ORF">OL497_15995</name>
</gene>
<dbReference type="SUPFAM" id="SSF54427">
    <property type="entry name" value="NTF2-like"/>
    <property type="match status" value="2"/>
</dbReference>
<evidence type="ECO:0000313" key="2">
    <source>
        <dbReference type="Proteomes" id="UP001207742"/>
    </source>
</evidence>
<dbReference type="Proteomes" id="UP001207742">
    <property type="component" value="Unassembled WGS sequence"/>
</dbReference>
<sequence>MSIHHKQLVLDAFKQLIGEGNTALLDHYISDHYRQHNPTLKDGKAGLLAALSALQQQPRPATTTSPVRLVIADGDYVLLLLSLSLYGKTWAVADLYRIAHNQLAEHWDAMEVQPPVALISGDMAGDAAAGKTFIQQCYTAVITGAATWSAFFAPDYTGYYPDDTWMTVTQYQLHRIMGEGSLIGVQAMMVREGVEWACYDIFRLRGNSITAHWRVAQAIPAVMSHNNGML</sequence>
<comment type="caution">
    <text evidence="1">The sequence shown here is derived from an EMBL/GenBank/DDBJ whole genome shotgun (WGS) entry which is preliminary data.</text>
</comment>
<dbReference type="Gene3D" id="3.10.450.50">
    <property type="match status" value="2"/>
</dbReference>
<organism evidence="1 2">
    <name type="scientific">Chitinophaga nivalis</name>
    <dbReference type="NCBI Taxonomy" id="2991709"/>
    <lineage>
        <taxon>Bacteria</taxon>
        <taxon>Pseudomonadati</taxon>
        <taxon>Bacteroidota</taxon>
        <taxon>Chitinophagia</taxon>
        <taxon>Chitinophagales</taxon>
        <taxon>Chitinophagaceae</taxon>
        <taxon>Chitinophaga</taxon>
    </lineage>
</organism>
<name>A0ABT3IN65_9BACT</name>
<reference evidence="1 2" key="1">
    <citation type="submission" date="2022-10" db="EMBL/GenBank/DDBJ databases">
        <title>Chitinophaga nivalis PC15 sp. nov., isolated from Pyeongchang county, South Korea.</title>
        <authorList>
            <person name="Trinh H.N."/>
        </authorList>
    </citation>
    <scope>NUCLEOTIDE SEQUENCE [LARGE SCALE GENOMIC DNA]</scope>
    <source>
        <strain evidence="1 2">PC14</strain>
    </source>
</reference>
<protein>
    <recommendedName>
        <fullName evidence="3">SnoaL-like domain-containing protein</fullName>
    </recommendedName>
</protein>
<accession>A0ABT3IN65</accession>
<dbReference type="InterPro" id="IPR032710">
    <property type="entry name" value="NTF2-like_dom_sf"/>
</dbReference>
<proteinExistence type="predicted"/>
<evidence type="ECO:0008006" key="3">
    <source>
        <dbReference type="Google" id="ProtNLM"/>
    </source>
</evidence>
<dbReference type="EMBL" id="JAPDNS010000002">
    <property type="protein sequence ID" value="MCW3485412.1"/>
    <property type="molecule type" value="Genomic_DNA"/>
</dbReference>
<evidence type="ECO:0000313" key="1">
    <source>
        <dbReference type="EMBL" id="MCW3485412.1"/>
    </source>
</evidence>